<evidence type="ECO:0000256" key="6">
    <source>
        <dbReference type="ARBA" id="ARBA00023242"/>
    </source>
</evidence>
<dbReference type="SMART" id="SM00355">
    <property type="entry name" value="ZnF_C2H2"/>
    <property type="match status" value="3"/>
</dbReference>
<keyword evidence="6" id="KW-0539">Nucleus</keyword>
<evidence type="ECO:0000259" key="7">
    <source>
        <dbReference type="SMART" id="SM00355"/>
    </source>
</evidence>
<keyword evidence="4" id="KW-0863">Zinc-finger</keyword>
<dbReference type="GO" id="GO:0005634">
    <property type="term" value="C:nucleus"/>
    <property type="evidence" value="ECO:0007669"/>
    <property type="project" value="UniProtKB-SubCell"/>
</dbReference>
<evidence type="ECO:0000256" key="4">
    <source>
        <dbReference type="ARBA" id="ARBA00022771"/>
    </source>
</evidence>
<dbReference type="InterPro" id="IPR003604">
    <property type="entry name" value="Matrin/U1-like-C_Znf_C2H2"/>
</dbReference>
<dbReference type="Pfam" id="PF12874">
    <property type="entry name" value="zf-met"/>
    <property type="match status" value="3"/>
</dbReference>
<keyword evidence="5" id="KW-0862">Zinc</keyword>
<dbReference type="EMBL" id="KN420691">
    <property type="protein sequence ID" value="KHG22119.1"/>
    <property type="molecule type" value="Genomic_DNA"/>
</dbReference>
<evidence type="ECO:0000313" key="9">
    <source>
        <dbReference type="EMBL" id="KHG22119.1"/>
    </source>
</evidence>
<feature type="domain" description="C2H2-type" evidence="7">
    <location>
        <begin position="257"/>
        <end position="281"/>
    </location>
</feature>
<dbReference type="Gene3D" id="3.30.160.60">
    <property type="entry name" value="Classic Zinc Finger"/>
    <property type="match status" value="2"/>
</dbReference>
<dbReference type="SMART" id="SM00451">
    <property type="entry name" value="ZnF_U1"/>
    <property type="match status" value="3"/>
</dbReference>
<sequence>MFQSQQSSLKYFPPPTDLCAHLGQLTLTHLDFEPRPRLYEDPNAASPSWITTPTDPITYGTASPVAALNSASKNDWMKQSLVNNVIGSTMNQSNLIQLRQYDVCNVVCKTKDGCKRHLMGKKHPRNLQAMINPVTALFPEISNTINNVSIVDKTGNVGGQLIFGASGVANFHELDRKKQQLLNAGAPVGSIRMCTICNVACNSNDAFVKHISGRRHVAQVRLIAIDGIRPYLAAIQANYHFWNKGKKITKNKISQPTWCEVCQINCNSSDVYAKHLSGKKHLKNLQNLEKSKNSTLENPAADGCSGADAQKSKKMIARSEAAKEDLETKKQKVMEGGAAATAIRRAKACHHGKEASQWPNTNCDTSNEIKTDIEREFIG</sequence>
<protein>
    <submittedName>
        <fullName evidence="9">Zinc finger protein</fullName>
    </submittedName>
</protein>
<dbReference type="PANTHER" id="PTHR46144:SF6">
    <property type="entry name" value="C2H2-TYPE DOMAIN-CONTAINING PROTEIN"/>
    <property type="match status" value="1"/>
</dbReference>
<evidence type="ECO:0000256" key="2">
    <source>
        <dbReference type="ARBA" id="ARBA00022723"/>
    </source>
</evidence>
<name>A0A0B0PCJ7_GOSAR</name>
<dbReference type="PANTHER" id="PTHR46144">
    <property type="entry name" value="ZINC FINGER PROTEIN 385B-LIKE"/>
    <property type="match status" value="1"/>
</dbReference>
<proteinExistence type="predicted"/>
<feature type="domain" description="U1-type" evidence="8">
    <location>
        <begin position="189"/>
        <end position="223"/>
    </location>
</feature>
<dbReference type="SUPFAM" id="SSF57667">
    <property type="entry name" value="beta-beta-alpha zinc fingers"/>
    <property type="match status" value="2"/>
</dbReference>
<feature type="domain" description="C2H2-type" evidence="7">
    <location>
        <begin position="99"/>
        <end position="123"/>
    </location>
</feature>
<organism evidence="9 10">
    <name type="scientific">Gossypium arboreum</name>
    <name type="common">Tree cotton</name>
    <name type="synonym">Gossypium nanking</name>
    <dbReference type="NCBI Taxonomy" id="29729"/>
    <lineage>
        <taxon>Eukaryota</taxon>
        <taxon>Viridiplantae</taxon>
        <taxon>Streptophyta</taxon>
        <taxon>Embryophyta</taxon>
        <taxon>Tracheophyta</taxon>
        <taxon>Spermatophyta</taxon>
        <taxon>Magnoliopsida</taxon>
        <taxon>eudicotyledons</taxon>
        <taxon>Gunneridae</taxon>
        <taxon>Pentapetalae</taxon>
        <taxon>rosids</taxon>
        <taxon>malvids</taxon>
        <taxon>Malvales</taxon>
        <taxon>Malvaceae</taxon>
        <taxon>Malvoideae</taxon>
        <taxon>Gossypium</taxon>
    </lineage>
</organism>
<keyword evidence="10" id="KW-1185">Reference proteome</keyword>
<dbReference type="AlphaFoldDB" id="A0A0B0PCJ7"/>
<feature type="domain" description="C2H2-type" evidence="7">
    <location>
        <begin position="192"/>
        <end position="216"/>
    </location>
</feature>
<keyword evidence="2" id="KW-0479">Metal-binding</keyword>
<dbReference type="GO" id="GO:0008270">
    <property type="term" value="F:zinc ion binding"/>
    <property type="evidence" value="ECO:0007669"/>
    <property type="project" value="UniProtKB-KW"/>
</dbReference>
<accession>A0A0B0PCJ7</accession>
<dbReference type="InterPro" id="IPR051868">
    <property type="entry name" value="ZN346_ZMAT4"/>
</dbReference>
<dbReference type="Proteomes" id="UP000032142">
    <property type="component" value="Unassembled WGS sequence"/>
</dbReference>
<dbReference type="InterPro" id="IPR036236">
    <property type="entry name" value="Znf_C2H2_sf"/>
</dbReference>
<reference evidence="10" key="1">
    <citation type="submission" date="2014-09" db="EMBL/GenBank/DDBJ databases">
        <authorList>
            <person name="Mudge J."/>
            <person name="Ramaraj T."/>
            <person name="Lindquist I.E."/>
            <person name="Bharti A.K."/>
            <person name="Sundararajan A."/>
            <person name="Cameron C.T."/>
            <person name="Woodward J.E."/>
            <person name="May G.D."/>
            <person name="Brubaker C."/>
            <person name="Broadhvest J."/>
            <person name="Wilkins T.A."/>
        </authorList>
    </citation>
    <scope>NUCLEOTIDE SEQUENCE</scope>
    <source>
        <strain evidence="10">cv. AKA8401</strain>
    </source>
</reference>
<evidence type="ECO:0000256" key="1">
    <source>
        <dbReference type="ARBA" id="ARBA00004123"/>
    </source>
</evidence>
<evidence type="ECO:0000256" key="5">
    <source>
        <dbReference type="ARBA" id="ARBA00022833"/>
    </source>
</evidence>
<feature type="domain" description="U1-type" evidence="8">
    <location>
        <begin position="254"/>
        <end position="288"/>
    </location>
</feature>
<keyword evidence="3" id="KW-0677">Repeat</keyword>
<evidence type="ECO:0000259" key="8">
    <source>
        <dbReference type="SMART" id="SM00451"/>
    </source>
</evidence>
<evidence type="ECO:0000256" key="3">
    <source>
        <dbReference type="ARBA" id="ARBA00022737"/>
    </source>
</evidence>
<feature type="domain" description="U1-type" evidence="8">
    <location>
        <begin position="98"/>
        <end position="130"/>
    </location>
</feature>
<evidence type="ECO:0000313" key="10">
    <source>
        <dbReference type="Proteomes" id="UP000032142"/>
    </source>
</evidence>
<dbReference type="InterPro" id="IPR013087">
    <property type="entry name" value="Znf_C2H2_type"/>
</dbReference>
<gene>
    <name evidence="9" type="ORF">F383_10000</name>
</gene>
<comment type="subcellular location">
    <subcellularLocation>
        <location evidence="1">Nucleus</location>
    </subcellularLocation>
</comment>
<dbReference type="GO" id="GO:0003676">
    <property type="term" value="F:nucleic acid binding"/>
    <property type="evidence" value="ECO:0007669"/>
    <property type="project" value="InterPro"/>
</dbReference>